<feature type="transmembrane region" description="Helical" evidence="6">
    <location>
        <begin position="58"/>
        <end position="80"/>
    </location>
</feature>
<dbReference type="AlphaFoldDB" id="A0A419SV51"/>
<feature type="transmembrane region" description="Helical" evidence="6">
    <location>
        <begin position="145"/>
        <end position="163"/>
    </location>
</feature>
<evidence type="ECO:0000256" key="4">
    <source>
        <dbReference type="ARBA" id="ARBA00022989"/>
    </source>
</evidence>
<gene>
    <name evidence="7" type="ORF">BET03_06055</name>
</gene>
<keyword evidence="5 6" id="KW-0472">Membrane</keyword>
<comment type="caution">
    <text evidence="7">The sequence shown here is derived from an EMBL/GenBank/DDBJ whole genome shotgun (WGS) entry which is preliminary data.</text>
</comment>
<dbReference type="PANTHER" id="PTHR47089">
    <property type="entry name" value="ABC TRANSPORTER, PERMEASE PROTEIN"/>
    <property type="match status" value="1"/>
</dbReference>
<feature type="transmembrane region" description="Helical" evidence="6">
    <location>
        <begin position="210"/>
        <end position="233"/>
    </location>
</feature>
<keyword evidence="4 6" id="KW-1133">Transmembrane helix</keyword>
<keyword evidence="2" id="KW-1003">Cell membrane</keyword>
<feature type="transmembrane region" description="Helical" evidence="6">
    <location>
        <begin position="264"/>
        <end position="283"/>
    </location>
</feature>
<proteinExistence type="predicted"/>
<evidence type="ECO:0000313" key="8">
    <source>
        <dbReference type="Proteomes" id="UP000284177"/>
    </source>
</evidence>
<dbReference type="PANTHER" id="PTHR47089:SF1">
    <property type="entry name" value="GUANOSINE ABC TRANSPORTER PERMEASE PROTEIN NUPP"/>
    <property type="match status" value="1"/>
</dbReference>
<feature type="transmembrane region" description="Helical" evidence="6">
    <location>
        <begin position="12"/>
        <end position="38"/>
    </location>
</feature>
<keyword evidence="8" id="KW-1185">Reference proteome</keyword>
<evidence type="ECO:0000256" key="2">
    <source>
        <dbReference type="ARBA" id="ARBA00022475"/>
    </source>
</evidence>
<evidence type="ECO:0000256" key="5">
    <source>
        <dbReference type="ARBA" id="ARBA00023136"/>
    </source>
</evidence>
<protein>
    <submittedName>
        <fullName evidence="7">ABC transporter permease</fullName>
    </submittedName>
</protein>
<comment type="subcellular location">
    <subcellularLocation>
        <location evidence="1">Cell membrane</location>
        <topology evidence="1">Multi-pass membrane protein</topology>
    </subcellularLocation>
</comment>
<dbReference type="Pfam" id="PF02653">
    <property type="entry name" value="BPD_transp_2"/>
    <property type="match status" value="1"/>
</dbReference>
<feature type="transmembrane region" description="Helical" evidence="6">
    <location>
        <begin position="343"/>
        <end position="361"/>
    </location>
</feature>
<name>A0A419SV51_9FIRM</name>
<dbReference type="GO" id="GO:0005886">
    <property type="term" value="C:plasma membrane"/>
    <property type="evidence" value="ECO:0007669"/>
    <property type="project" value="UniProtKB-SubCell"/>
</dbReference>
<organism evidence="7 8">
    <name type="scientific">Thermohalobacter berrensis</name>
    <dbReference type="NCBI Taxonomy" id="99594"/>
    <lineage>
        <taxon>Bacteria</taxon>
        <taxon>Bacillati</taxon>
        <taxon>Bacillota</taxon>
        <taxon>Tissierellia</taxon>
        <taxon>Tissierellales</taxon>
        <taxon>Thermohalobacteraceae</taxon>
        <taxon>Thermohalobacter</taxon>
    </lineage>
</organism>
<evidence type="ECO:0000313" key="7">
    <source>
        <dbReference type="EMBL" id="RKD29108.1"/>
    </source>
</evidence>
<evidence type="ECO:0000256" key="1">
    <source>
        <dbReference type="ARBA" id="ARBA00004651"/>
    </source>
</evidence>
<accession>A0A419SV51</accession>
<sequence length="378" mass="41007">MKTKLKLKEKLFSGNLGFTLFSIVIGFVVGAIVLLIAGFNPLEAYSVMISGVFSRPKYISWTIIYATPIIITGLSVAFAFRTGLFNIGAEGQYIIGSLVATAIGYFLKLPPVIHFIFVFITAALAAGLWGAIAGYLKAKFGVHEVIATIMLNWIALYLNNYFVMLEGFKRPQSETSYEIQNTASITILENWKYSDVGREWLSNYPILKDILAAPVNLGFLIAILLAILVWYILNKTTLGYELRAVGFNRHAAEYGGINVEKSMVISMFIAGALAGIAGALQVTGVTKSVAILAAMEGYGFDGIAVSLIGSNTAFGSIFSGLLFGMLKYGGPKIQPFLRAPSEVVNIVIGTIVFFVAIPKFIRMLGSLMNKKRGEKNVG</sequence>
<dbReference type="OrthoDB" id="45037at2"/>
<feature type="transmembrane region" description="Helical" evidence="6">
    <location>
        <begin position="87"/>
        <end position="107"/>
    </location>
</feature>
<dbReference type="GO" id="GO:0022857">
    <property type="term" value="F:transmembrane transporter activity"/>
    <property type="evidence" value="ECO:0007669"/>
    <property type="project" value="InterPro"/>
</dbReference>
<dbReference type="InterPro" id="IPR001851">
    <property type="entry name" value="ABC_transp_permease"/>
</dbReference>
<dbReference type="Proteomes" id="UP000284177">
    <property type="component" value="Unassembled WGS sequence"/>
</dbReference>
<reference evidence="7 8" key="1">
    <citation type="submission" date="2016-08" db="EMBL/GenBank/DDBJ databases">
        <title>Novel Firmicutes and Novel Genomes.</title>
        <authorList>
            <person name="Poppleton D.I."/>
            <person name="Gribaldo S."/>
        </authorList>
    </citation>
    <scope>NUCLEOTIDE SEQUENCE [LARGE SCALE GENOMIC DNA]</scope>
    <source>
        <strain evidence="7 8">CTT3</strain>
    </source>
</reference>
<evidence type="ECO:0000256" key="6">
    <source>
        <dbReference type="SAM" id="Phobius"/>
    </source>
</evidence>
<feature type="transmembrane region" description="Helical" evidence="6">
    <location>
        <begin position="113"/>
        <end position="133"/>
    </location>
</feature>
<feature type="transmembrane region" description="Helical" evidence="6">
    <location>
        <begin position="303"/>
        <end position="323"/>
    </location>
</feature>
<keyword evidence="3 6" id="KW-0812">Transmembrane</keyword>
<dbReference type="CDD" id="cd06580">
    <property type="entry name" value="TM_PBP1_transp_TpRbsC_like"/>
    <property type="match status" value="1"/>
</dbReference>
<evidence type="ECO:0000256" key="3">
    <source>
        <dbReference type="ARBA" id="ARBA00022692"/>
    </source>
</evidence>
<dbReference type="EMBL" id="MCIB01000038">
    <property type="protein sequence ID" value="RKD29108.1"/>
    <property type="molecule type" value="Genomic_DNA"/>
</dbReference>
<dbReference type="RefSeq" id="WP_120170569.1">
    <property type="nucleotide sequence ID" value="NZ_MCIB01000038.1"/>
</dbReference>